<gene>
    <name evidence="5" type="ordered locus">Bfae_15650</name>
</gene>
<dbReference type="AlphaFoldDB" id="C7MCT6"/>
<evidence type="ECO:0000256" key="3">
    <source>
        <dbReference type="ARBA" id="ARBA00022840"/>
    </source>
</evidence>
<dbReference type="OrthoDB" id="5071054at2"/>
<dbReference type="Proteomes" id="UP000001919">
    <property type="component" value="Chromosome"/>
</dbReference>
<dbReference type="EMBL" id="CP001643">
    <property type="protein sequence ID" value="ACU85393.1"/>
    <property type="molecule type" value="Genomic_DNA"/>
</dbReference>
<evidence type="ECO:0000256" key="1">
    <source>
        <dbReference type="ARBA" id="ARBA00022448"/>
    </source>
</evidence>
<name>C7MCT6_BRAFD</name>
<dbReference type="Gene3D" id="3.40.50.300">
    <property type="entry name" value="P-loop containing nucleotide triphosphate hydrolases"/>
    <property type="match status" value="1"/>
</dbReference>
<dbReference type="STRING" id="446465.Bfae_15650"/>
<organism evidence="5 6">
    <name type="scientific">Brachybacterium faecium (strain ATCC 43885 / DSM 4810 / JCM 11609 / LMG 19847 / NBRC 14762 / NCIMB 9860 / 6-10)</name>
    <dbReference type="NCBI Taxonomy" id="446465"/>
    <lineage>
        <taxon>Bacteria</taxon>
        <taxon>Bacillati</taxon>
        <taxon>Actinomycetota</taxon>
        <taxon>Actinomycetes</taxon>
        <taxon>Micrococcales</taxon>
        <taxon>Dermabacteraceae</taxon>
        <taxon>Brachybacterium</taxon>
    </lineage>
</organism>
<dbReference type="GO" id="GO:0005524">
    <property type="term" value="F:ATP binding"/>
    <property type="evidence" value="ECO:0007669"/>
    <property type="project" value="UniProtKB-KW"/>
</dbReference>
<dbReference type="SUPFAM" id="SSF52540">
    <property type="entry name" value="P-loop containing nucleoside triphosphate hydrolases"/>
    <property type="match status" value="1"/>
</dbReference>
<keyword evidence="1" id="KW-0813">Transport</keyword>
<evidence type="ECO:0000313" key="6">
    <source>
        <dbReference type="Proteomes" id="UP000001919"/>
    </source>
</evidence>
<dbReference type="PROSITE" id="PS50893">
    <property type="entry name" value="ABC_TRANSPORTER_2"/>
    <property type="match status" value="1"/>
</dbReference>
<dbReference type="GO" id="GO:0022857">
    <property type="term" value="F:transmembrane transporter activity"/>
    <property type="evidence" value="ECO:0007669"/>
    <property type="project" value="TreeGrafter"/>
</dbReference>
<dbReference type="InterPro" id="IPR015854">
    <property type="entry name" value="ABC_transpr_LolD-like"/>
</dbReference>
<keyword evidence="6" id="KW-1185">Reference proteome</keyword>
<dbReference type="PANTHER" id="PTHR24220">
    <property type="entry name" value="IMPORT ATP-BINDING PROTEIN"/>
    <property type="match status" value="1"/>
</dbReference>
<dbReference type="HOGENOM" id="CLU_000604_1_22_11"/>
<proteinExistence type="predicted"/>
<dbReference type="InterPro" id="IPR003439">
    <property type="entry name" value="ABC_transporter-like_ATP-bd"/>
</dbReference>
<dbReference type="SMART" id="SM00382">
    <property type="entry name" value="AAA"/>
    <property type="match status" value="1"/>
</dbReference>
<dbReference type="InterPro" id="IPR017911">
    <property type="entry name" value="MacB-like_ATP-bd"/>
</dbReference>
<keyword evidence="3" id="KW-0067">ATP-binding</keyword>
<evidence type="ECO:0000259" key="4">
    <source>
        <dbReference type="PROSITE" id="PS50893"/>
    </source>
</evidence>
<dbReference type="KEGG" id="bfa:Bfae_15650"/>
<dbReference type="PANTHER" id="PTHR24220:SF86">
    <property type="entry name" value="ABC TRANSPORTER ABCH.1"/>
    <property type="match status" value="1"/>
</dbReference>
<feature type="domain" description="ABC transporter" evidence="4">
    <location>
        <begin position="11"/>
        <end position="244"/>
    </location>
</feature>
<dbReference type="InterPro" id="IPR027417">
    <property type="entry name" value="P-loop_NTPase"/>
</dbReference>
<dbReference type="GO" id="GO:0005886">
    <property type="term" value="C:plasma membrane"/>
    <property type="evidence" value="ECO:0007669"/>
    <property type="project" value="TreeGrafter"/>
</dbReference>
<evidence type="ECO:0000313" key="5">
    <source>
        <dbReference type="EMBL" id="ACU85393.1"/>
    </source>
</evidence>
<dbReference type="Pfam" id="PF00005">
    <property type="entry name" value="ABC_tran"/>
    <property type="match status" value="1"/>
</dbReference>
<sequence length="244" mass="25711">MTVLDAPPALLQVRGATRRLGTATALDHVDLSVDDGEFLAVTGPSGSGKSTLLHTLGGLERPDSGEVLWQGEDLSRLSDAELARHRLLEIGLVFQQFHLLRHLTLLDNVLLPGLLARNEPRAALRSRAGELLERLDVGELADHGVGEASGGQLQRVAIARALINRPRLLVADEPTGALDSAASDDVMGALAALHAEGMTIVLVTHDPGVAARADRGVRMVDGRLSARAAATTLPATQGPPRRCS</sequence>
<dbReference type="PATRIC" id="fig|446465.5.peg.1558"/>
<accession>C7MCT6</accession>
<dbReference type="GO" id="GO:0016887">
    <property type="term" value="F:ATP hydrolysis activity"/>
    <property type="evidence" value="ECO:0007669"/>
    <property type="project" value="InterPro"/>
</dbReference>
<dbReference type="InterPro" id="IPR003593">
    <property type="entry name" value="AAA+_ATPase"/>
</dbReference>
<protein>
    <submittedName>
        <fullName evidence="5">ABC-type antimicrobial peptide transport system, ATPase component</fullName>
    </submittedName>
</protein>
<evidence type="ECO:0000256" key="2">
    <source>
        <dbReference type="ARBA" id="ARBA00022741"/>
    </source>
</evidence>
<keyword evidence="2" id="KW-0547">Nucleotide-binding</keyword>
<reference evidence="5 6" key="1">
    <citation type="journal article" date="2009" name="Stand. Genomic Sci.">
        <title>Complete genome sequence of Brachybacterium faecium type strain (Schefferle 6-10).</title>
        <authorList>
            <person name="Lapidus A."/>
            <person name="Pukall R."/>
            <person name="Labuttii K."/>
            <person name="Copeland A."/>
            <person name="Del Rio T.G."/>
            <person name="Nolan M."/>
            <person name="Chen F."/>
            <person name="Lucas S."/>
            <person name="Tice H."/>
            <person name="Cheng J.F."/>
            <person name="Bruce D."/>
            <person name="Goodwin L."/>
            <person name="Pitluck S."/>
            <person name="Rohde M."/>
            <person name="Goker M."/>
            <person name="Pati A."/>
            <person name="Ivanova N."/>
            <person name="Mavrommatis K."/>
            <person name="Chen A."/>
            <person name="Palaniappan K."/>
            <person name="D'haeseleer P."/>
            <person name="Chain P."/>
            <person name="Bristow J."/>
            <person name="Eisen J.A."/>
            <person name="Markowitz V."/>
            <person name="Hugenholtz P."/>
            <person name="Kyrpides N.C."/>
            <person name="Klenk H.P."/>
        </authorList>
    </citation>
    <scope>NUCLEOTIDE SEQUENCE [LARGE SCALE GENOMIC DNA]</scope>
    <source>
        <strain evidence="6">ATCC 43885 / DSM 4810 / JCM 11609 / LMG 19847 / NBRC 14762 / NCIMB 9860 / 6-10</strain>
    </source>
</reference>
<dbReference type="eggNOG" id="COG1136">
    <property type="taxonomic scope" value="Bacteria"/>
</dbReference>
<dbReference type="CDD" id="cd03255">
    <property type="entry name" value="ABC_MJ0796_LolCDE_FtsE"/>
    <property type="match status" value="1"/>
</dbReference>